<evidence type="ECO:0000256" key="2">
    <source>
        <dbReference type="ARBA" id="ARBA00004496"/>
    </source>
</evidence>
<name>A0A834KJ33_VESVU</name>
<evidence type="ECO:0000256" key="11">
    <source>
        <dbReference type="ARBA" id="ARBA00022840"/>
    </source>
</evidence>
<dbReference type="AlphaFoldDB" id="A0A834KJ33"/>
<dbReference type="Proteomes" id="UP000614350">
    <property type="component" value="Unassembled WGS sequence"/>
</dbReference>
<dbReference type="HAMAP" id="MF_00376">
    <property type="entry name" value="Dephospho_CoA_kinase"/>
    <property type="match status" value="1"/>
</dbReference>
<dbReference type="CDD" id="cd02022">
    <property type="entry name" value="DPCK"/>
    <property type="match status" value="1"/>
</dbReference>
<gene>
    <name evidence="23" type="ORF">HZH66_002175</name>
</gene>
<evidence type="ECO:0000256" key="10">
    <source>
        <dbReference type="ARBA" id="ARBA00022777"/>
    </source>
</evidence>
<dbReference type="PROSITE" id="PS51219">
    <property type="entry name" value="DPCK"/>
    <property type="match status" value="1"/>
</dbReference>
<dbReference type="InterPro" id="IPR027417">
    <property type="entry name" value="P-loop_NTPase"/>
</dbReference>
<dbReference type="SUPFAM" id="SSF52540">
    <property type="entry name" value="P-loop containing nucleoside triphosphate hydrolases"/>
    <property type="match status" value="1"/>
</dbReference>
<comment type="similarity">
    <text evidence="19">In the central section; belongs to the eukaryotic CoaD family.</text>
</comment>
<evidence type="ECO:0000256" key="18">
    <source>
        <dbReference type="ARBA" id="ARBA00060696"/>
    </source>
</evidence>
<keyword evidence="7" id="KW-0808">Transferase</keyword>
<dbReference type="FunFam" id="3.40.50.620:FF:000089">
    <property type="entry name" value="Bifunctional coenzyme A synthase"/>
    <property type="match status" value="1"/>
</dbReference>
<dbReference type="GO" id="GO:0004595">
    <property type="term" value="F:pantetheine-phosphate adenylyltransferase activity"/>
    <property type="evidence" value="ECO:0007669"/>
    <property type="project" value="UniProtKB-EC"/>
</dbReference>
<evidence type="ECO:0000256" key="21">
    <source>
        <dbReference type="ARBA" id="ARBA00067394"/>
    </source>
</evidence>
<evidence type="ECO:0000256" key="17">
    <source>
        <dbReference type="ARBA" id="ARBA00060565"/>
    </source>
</evidence>
<keyword evidence="5" id="KW-0963">Cytoplasm</keyword>
<evidence type="ECO:0000256" key="16">
    <source>
        <dbReference type="ARBA" id="ARBA00059677"/>
    </source>
</evidence>
<dbReference type="InterPro" id="IPR001977">
    <property type="entry name" value="Depp_CoAkinase"/>
</dbReference>
<dbReference type="Pfam" id="PF01467">
    <property type="entry name" value="CTP_transf_like"/>
    <property type="match status" value="1"/>
</dbReference>
<dbReference type="Gene3D" id="3.40.50.300">
    <property type="entry name" value="P-loop containing nucleotide triphosphate hydrolases"/>
    <property type="match status" value="1"/>
</dbReference>
<keyword evidence="13" id="KW-0511">Multifunctional enzyme</keyword>
<comment type="function">
    <text evidence="16">Bifunctional enzyme that catalyzes the fourth and fifth sequential steps of CoA biosynthetic pathway. The fourth reaction is catalyzed by the phosphopantetheine adenylyltransferase, coded by the coaD domain; the fifth reaction is catalyzed by the dephospho-CoA kinase, coded by the coaE domain. May act as a point of CoA biosynthesis regulation.</text>
</comment>
<reference evidence="23" key="1">
    <citation type="journal article" date="2020" name="G3 (Bethesda)">
        <title>High-Quality Assemblies for Three Invasive Social Wasps from the &lt;i&gt;Vespula&lt;/i&gt; Genus.</title>
        <authorList>
            <person name="Harrop T.W.R."/>
            <person name="Guhlin J."/>
            <person name="McLaughlin G.M."/>
            <person name="Permina E."/>
            <person name="Stockwell P."/>
            <person name="Gilligan J."/>
            <person name="Le Lec M.F."/>
            <person name="Gruber M.A.M."/>
            <person name="Quinn O."/>
            <person name="Lovegrove M."/>
            <person name="Duncan E.J."/>
            <person name="Remnant E.J."/>
            <person name="Van Eeckhoven J."/>
            <person name="Graham B."/>
            <person name="Knapp R.A."/>
            <person name="Langford K.W."/>
            <person name="Kronenberg Z."/>
            <person name="Press M.O."/>
            <person name="Eacker S.M."/>
            <person name="Wilson-Rankin E.E."/>
            <person name="Purcell J."/>
            <person name="Lester P.J."/>
            <person name="Dearden P.K."/>
        </authorList>
    </citation>
    <scope>NUCLEOTIDE SEQUENCE</scope>
    <source>
        <strain evidence="23">Marl-1</strain>
    </source>
</reference>
<evidence type="ECO:0000313" key="23">
    <source>
        <dbReference type="EMBL" id="KAF7407638.1"/>
    </source>
</evidence>
<dbReference type="EMBL" id="JACSEA010000002">
    <property type="protein sequence ID" value="KAF7407638.1"/>
    <property type="molecule type" value="Genomic_DNA"/>
</dbReference>
<feature type="domain" description="Cytidyltransferase-like" evidence="22">
    <location>
        <begin position="158"/>
        <end position="300"/>
    </location>
</feature>
<evidence type="ECO:0000256" key="5">
    <source>
        <dbReference type="ARBA" id="ARBA00022490"/>
    </source>
</evidence>
<dbReference type="GO" id="GO:0004140">
    <property type="term" value="F:dephospho-CoA kinase activity"/>
    <property type="evidence" value="ECO:0007669"/>
    <property type="project" value="UniProtKB-EC"/>
</dbReference>
<evidence type="ECO:0000256" key="15">
    <source>
        <dbReference type="ARBA" id="ARBA00051912"/>
    </source>
</evidence>
<dbReference type="CDD" id="cd02164">
    <property type="entry name" value="PPAT_CoAS"/>
    <property type="match status" value="1"/>
</dbReference>
<comment type="catalytic activity">
    <reaction evidence="14">
        <text>(R)-4'-phosphopantetheine + ATP + H(+) = 3'-dephospho-CoA + diphosphate</text>
        <dbReference type="Rhea" id="RHEA:19801"/>
        <dbReference type="ChEBI" id="CHEBI:15378"/>
        <dbReference type="ChEBI" id="CHEBI:30616"/>
        <dbReference type="ChEBI" id="CHEBI:33019"/>
        <dbReference type="ChEBI" id="CHEBI:57328"/>
        <dbReference type="ChEBI" id="CHEBI:61723"/>
        <dbReference type="EC" id="2.7.7.3"/>
    </reaction>
    <physiologicalReaction direction="left-to-right" evidence="14">
        <dbReference type="Rhea" id="RHEA:19802"/>
    </physiologicalReaction>
</comment>
<dbReference type="PANTHER" id="PTHR10695">
    <property type="entry name" value="DEPHOSPHO-COA KINASE-RELATED"/>
    <property type="match status" value="1"/>
</dbReference>
<organism evidence="23 24">
    <name type="scientific">Vespula vulgaris</name>
    <name type="common">Yellow jacket</name>
    <name type="synonym">Wasp</name>
    <dbReference type="NCBI Taxonomy" id="7454"/>
    <lineage>
        <taxon>Eukaryota</taxon>
        <taxon>Metazoa</taxon>
        <taxon>Ecdysozoa</taxon>
        <taxon>Arthropoda</taxon>
        <taxon>Hexapoda</taxon>
        <taxon>Insecta</taxon>
        <taxon>Pterygota</taxon>
        <taxon>Neoptera</taxon>
        <taxon>Endopterygota</taxon>
        <taxon>Hymenoptera</taxon>
        <taxon>Apocrita</taxon>
        <taxon>Aculeata</taxon>
        <taxon>Vespoidea</taxon>
        <taxon>Vespidae</taxon>
        <taxon>Vespinae</taxon>
        <taxon>Vespula</taxon>
    </lineage>
</organism>
<dbReference type="Pfam" id="PF01121">
    <property type="entry name" value="CoaE"/>
    <property type="match status" value="1"/>
</dbReference>
<comment type="pathway">
    <text evidence="17">Cofactor biosynthesis; coenzyme A biosynthesis; CoA from (R)-pantothenate: step 4/5.</text>
</comment>
<evidence type="ECO:0000256" key="13">
    <source>
        <dbReference type="ARBA" id="ARBA00023268"/>
    </source>
</evidence>
<keyword evidence="11" id="KW-0067">ATP-binding</keyword>
<evidence type="ECO:0000313" key="24">
    <source>
        <dbReference type="Proteomes" id="UP000614350"/>
    </source>
</evidence>
<keyword evidence="10" id="KW-0418">Kinase</keyword>
<proteinExistence type="inferred from homology"/>
<dbReference type="Gene3D" id="3.40.50.620">
    <property type="entry name" value="HUPs"/>
    <property type="match status" value="1"/>
</dbReference>
<evidence type="ECO:0000256" key="3">
    <source>
        <dbReference type="ARBA" id="ARBA00011245"/>
    </source>
</evidence>
<keyword evidence="6" id="KW-0597">Phosphoprotein</keyword>
<evidence type="ECO:0000256" key="8">
    <source>
        <dbReference type="ARBA" id="ARBA00022695"/>
    </source>
</evidence>
<dbReference type="PANTHER" id="PTHR10695:SF46">
    <property type="entry name" value="BIFUNCTIONAL COENZYME A SYNTHASE-RELATED"/>
    <property type="match status" value="1"/>
</dbReference>
<dbReference type="InterPro" id="IPR014729">
    <property type="entry name" value="Rossmann-like_a/b/a_fold"/>
</dbReference>
<dbReference type="GO" id="GO:0005759">
    <property type="term" value="C:mitochondrial matrix"/>
    <property type="evidence" value="ECO:0007669"/>
    <property type="project" value="UniProtKB-SubCell"/>
</dbReference>
<dbReference type="SUPFAM" id="SSF52374">
    <property type="entry name" value="Nucleotidylyl transferase"/>
    <property type="match status" value="1"/>
</dbReference>
<dbReference type="NCBIfam" id="TIGR00152">
    <property type="entry name" value="dephospho-CoA kinase"/>
    <property type="match status" value="1"/>
</dbReference>
<dbReference type="EC" id="2.7.1.24" evidence="20"/>
<comment type="subcellular location">
    <subcellularLocation>
        <location evidence="2">Cytoplasm</location>
    </subcellularLocation>
    <subcellularLocation>
        <location evidence="1">Mitochondrion matrix</location>
    </subcellularLocation>
</comment>
<sequence length="524" mass="59814">MLNTGLLILTNPSRITTLLPVINKHVLKTLYIQYLPEKHLVIPENHSIILPKLSCYAQIVANIYKVASNNCSRLDIRILLTHIKNPAFTVINTKSPVEIIIFDQIYNTKIVDTFIQDCLANRSEGCSYITLDNEQNNEKCSNIDEYSTKDSQTYKNVVLGGTFDRLHNGHKIFLSEAVLYSKEKLTVGVTDTNMLTGKLLWELIEPCSKRITDVKDFLEDVDSSLTYDIVPINDMYGPTKDDPTFEMLVVSEETKRGGDKVNSLRLEKNLNKLAIHEVKLLVDENHGEYEESKISSSNQRMRLLGKRLGKPINKDKPLKPYIIGLIGGIASGKSSVIEKVQKYDAGFVNCDKIAHDLYLPGKECYQAIITHFGTGVLDADGFINRKALSNIVFNDKEQLNKLNKLMWPLILEEAKKKIHELYIEGYNIIFMEAAVLIQANWQNECHEIWACIIPPEEAIKRIIKRNVLSEDEAKRRIEMQTNNIDQIREANVVICTLWDHDFTQKQVQNAWDELKTYLSQQSAD</sequence>
<evidence type="ECO:0000256" key="6">
    <source>
        <dbReference type="ARBA" id="ARBA00022553"/>
    </source>
</evidence>
<comment type="catalytic activity">
    <reaction evidence="15">
        <text>3'-dephospho-CoA + ATP = ADP + CoA + H(+)</text>
        <dbReference type="Rhea" id="RHEA:18245"/>
        <dbReference type="ChEBI" id="CHEBI:15378"/>
        <dbReference type="ChEBI" id="CHEBI:30616"/>
        <dbReference type="ChEBI" id="CHEBI:57287"/>
        <dbReference type="ChEBI" id="CHEBI:57328"/>
        <dbReference type="ChEBI" id="CHEBI:456216"/>
        <dbReference type="EC" id="2.7.1.24"/>
    </reaction>
    <physiologicalReaction direction="left-to-right" evidence="15">
        <dbReference type="Rhea" id="RHEA:18246"/>
    </physiologicalReaction>
</comment>
<accession>A0A834KJ33</accession>
<dbReference type="InterPro" id="IPR004821">
    <property type="entry name" value="Cyt_trans-like"/>
</dbReference>
<evidence type="ECO:0000256" key="4">
    <source>
        <dbReference type="ARBA" id="ARBA00012392"/>
    </source>
</evidence>
<evidence type="ECO:0000256" key="1">
    <source>
        <dbReference type="ARBA" id="ARBA00004305"/>
    </source>
</evidence>
<dbReference type="GO" id="GO:0005524">
    <property type="term" value="F:ATP binding"/>
    <property type="evidence" value="ECO:0007669"/>
    <property type="project" value="UniProtKB-KW"/>
</dbReference>
<evidence type="ECO:0000256" key="7">
    <source>
        <dbReference type="ARBA" id="ARBA00022679"/>
    </source>
</evidence>
<keyword evidence="8" id="KW-0548">Nucleotidyltransferase</keyword>
<evidence type="ECO:0000256" key="12">
    <source>
        <dbReference type="ARBA" id="ARBA00023128"/>
    </source>
</evidence>
<dbReference type="EC" id="2.7.7.3" evidence="4"/>
<evidence type="ECO:0000259" key="22">
    <source>
        <dbReference type="Pfam" id="PF01467"/>
    </source>
</evidence>
<keyword evidence="12" id="KW-0496">Mitochondrion</keyword>
<protein>
    <recommendedName>
        <fullName evidence="21">Bifunctional coenzyme A synthase</fullName>
        <ecNumber evidence="20">2.7.1.24</ecNumber>
        <ecNumber evidence="4">2.7.7.3</ecNumber>
    </recommendedName>
</protein>
<dbReference type="FunFam" id="3.40.50.300:FF:000899">
    <property type="entry name" value="Bifunctional coenzyme A synthase"/>
    <property type="match status" value="1"/>
</dbReference>
<evidence type="ECO:0000256" key="20">
    <source>
        <dbReference type="ARBA" id="ARBA00066359"/>
    </source>
</evidence>
<dbReference type="GO" id="GO:0015937">
    <property type="term" value="P:coenzyme A biosynthetic process"/>
    <property type="evidence" value="ECO:0007669"/>
    <property type="project" value="InterPro"/>
</dbReference>
<comment type="caution">
    <text evidence="23">The sequence shown here is derived from an EMBL/GenBank/DDBJ whole genome shotgun (WGS) entry which is preliminary data.</text>
</comment>
<comment type="pathway">
    <text evidence="18">Cofactor biosynthesis; coenzyme A biosynthesis; CoA from (R)-pantothenate: step 5/5.</text>
</comment>
<keyword evidence="24" id="KW-1185">Reference proteome</keyword>
<dbReference type="NCBIfam" id="NF001985">
    <property type="entry name" value="PRK00777.1"/>
    <property type="match status" value="1"/>
</dbReference>
<evidence type="ECO:0000256" key="9">
    <source>
        <dbReference type="ARBA" id="ARBA00022741"/>
    </source>
</evidence>
<evidence type="ECO:0000256" key="19">
    <source>
        <dbReference type="ARBA" id="ARBA00061673"/>
    </source>
</evidence>
<keyword evidence="9" id="KW-0547">Nucleotide-binding</keyword>
<comment type="subunit">
    <text evidence="3">Monomer.</text>
</comment>
<evidence type="ECO:0000256" key="14">
    <source>
        <dbReference type="ARBA" id="ARBA00051310"/>
    </source>
</evidence>